<feature type="compositionally biased region" description="Basic and acidic residues" evidence="1">
    <location>
        <begin position="54"/>
        <end position="65"/>
    </location>
</feature>
<accession>A0A7H8XUR6</accession>
<sequence>MSVLVDAESGWNGRMTYRCGWATKPGQERALSVEHGYPLPNRIADGLNASPDVGARENPERQRQH</sequence>
<evidence type="ECO:0000313" key="3">
    <source>
        <dbReference type="Proteomes" id="UP000509335"/>
    </source>
</evidence>
<protein>
    <submittedName>
        <fullName evidence="2">Uncharacterized protein</fullName>
    </submittedName>
</protein>
<dbReference type="KEGG" id="mcab:HXZ27_30500"/>
<name>A0A7H8XUR6_9ACTN</name>
<evidence type="ECO:0000256" key="1">
    <source>
        <dbReference type="SAM" id="MobiDB-lite"/>
    </source>
</evidence>
<organism evidence="2 3">
    <name type="scientific">Micromonospora carbonacea</name>
    <dbReference type="NCBI Taxonomy" id="47853"/>
    <lineage>
        <taxon>Bacteria</taxon>
        <taxon>Bacillati</taxon>
        <taxon>Actinomycetota</taxon>
        <taxon>Actinomycetes</taxon>
        <taxon>Micromonosporales</taxon>
        <taxon>Micromonosporaceae</taxon>
        <taxon>Micromonospora</taxon>
    </lineage>
</organism>
<gene>
    <name evidence="2" type="ORF">HXZ27_30500</name>
</gene>
<evidence type="ECO:0000313" key="2">
    <source>
        <dbReference type="EMBL" id="QLD28009.1"/>
    </source>
</evidence>
<dbReference type="EMBL" id="CP058322">
    <property type="protein sequence ID" value="QLD28009.1"/>
    <property type="molecule type" value="Genomic_DNA"/>
</dbReference>
<reference evidence="2 3" key="1">
    <citation type="submission" date="2020-07" db="EMBL/GenBank/DDBJ databases">
        <title>A bifunctional nitrone conjugated secondary metabolite targeting the ribosome.</title>
        <authorList>
            <person name="Limbrick E.M."/>
            <person name="Graf M."/>
            <person name="Derewacz D.K."/>
            <person name="Nguyen F."/>
            <person name="Spraggins J.M."/>
            <person name="Wieland M."/>
            <person name="Ynigez-Gutierrez A.E."/>
            <person name="Reisman B.J."/>
            <person name="Zinshteyn B."/>
            <person name="McCulloch K."/>
            <person name="Iverson T.M."/>
            <person name="Green R."/>
            <person name="Wilson D.N."/>
            <person name="Bachmann B.O."/>
        </authorList>
    </citation>
    <scope>NUCLEOTIDE SEQUENCE [LARGE SCALE GENOMIC DNA]</scope>
    <source>
        <strain evidence="3">aurantiaca</strain>
    </source>
</reference>
<dbReference type="Proteomes" id="UP000509335">
    <property type="component" value="Chromosome"/>
</dbReference>
<dbReference type="AlphaFoldDB" id="A0A7H8XUR6"/>
<proteinExistence type="predicted"/>
<feature type="region of interest" description="Disordered" evidence="1">
    <location>
        <begin position="42"/>
        <end position="65"/>
    </location>
</feature>